<dbReference type="Pfam" id="PF02518">
    <property type="entry name" value="HATPase_c"/>
    <property type="match status" value="1"/>
</dbReference>
<comment type="caution">
    <text evidence="11">The sequence shown here is derived from an EMBL/GenBank/DDBJ whole genome shotgun (WGS) entry which is preliminary data.</text>
</comment>
<evidence type="ECO:0000313" key="12">
    <source>
        <dbReference type="Proteomes" id="UP001526147"/>
    </source>
</evidence>
<keyword evidence="6" id="KW-0418">Kinase</keyword>
<dbReference type="InterPro" id="IPR016120">
    <property type="entry name" value="Sig_transdc_His_kin_SpoOB"/>
</dbReference>
<keyword evidence="7 11" id="KW-0067">ATP-binding</keyword>
<dbReference type="InterPro" id="IPR004358">
    <property type="entry name" value="Sig_transdc_His_kin-like_C"/>
</dbReference>
<accession>A0ABT3DCJ4</accession>
<dbReference type="GO" id="GO:0005524">
    <property type="term" value="F:ATP binding"/>
    <property type="evidence" value="ECO:0007669"/>
    <property type="project" value="UniProtKB-KW"/>
</dbReference>
<evidence type="ECO:0000256" key="6">
    <source>
        <dbReference type="ARBA" id="ARBA00022777"/>
    </source>
</evidence>
<keyword evidence="12" id="KW-1185">Reference proteome</keyword>
<name>A0ABT3DCJ4_9BACI</name>
<dbReference type="InterPro" id="IPR003594">
    <property type="entry name" value="HATPase_dom"/>
</dbReference>
<keyword evidence="9" id="KW-1133">Transmembrane helix</keyword>
<keyword evidence="5" id="KW-0547">Nucleotide-binding</keyword>
<keyword evidence="3" id="KW-0597">Phosphoprotein</keyword>
<dbReference type="InterPro" id="IPR005467">
    <property type="entry name" value="His_kinase_dom"/>
</dbReference>
<evidence type="ECO:0000256" key="8">
    <source>
        <dbReference type="ARBA" id="ARBA00023012"/>
    </source>
</evidence>
<dbReference type="InterPro" id="IPR039506">
    <property type="entry name" value="SPOB_a"/>
</dbReference>
<dbReference type="PANTHER" id="PTHR40448">
    <property type="entry name" value="TWO-COMPONENT SENSOR HISTIDINE KINASE"/>
    <property type="match status" value="1"/>
</dbReference>
<dbReference type="Proteomes" id="UP001526147">
    <property type="component" value="Unassembled WGS sequence"/>
</dbReference>
<dbReference type="Gene3D" id="1.10.287.130">
    <property type="match status" value="1"/>
</dbReference>
<dbReference type="EMBL" id="JAOYEY010000021">
    <property type="protein sequence ID" value="MCV9884596.1"/>
    <property type="molecule type" value="Genomic_DNA"/>
</dbReference>
<dbReference type="InterPro" id="IPR036890">
    <property type="entry name" value="HATPase_C_sf"/>
</dbReference>
<dbReference type="PRINTS" id="PR00344">
    <property type="entry name" value="BCTRLSENSOR"/>
</dbReference>
<feature type="domain" description="Histidine kinase" evidence="10">
    <location>
        <begin position="284"/>
        <end position="392"/>
    </location>
</feature>
<protein>
    <recommendedName>
        <fullName evidence="2">histidine kinase</fullName>
        <ecNumber evidence="2">2.7.13.3</ecNumber>
    </recommendedName>
</protein>
<dbReference type="Pfam" id="PF14689">
    <property type="entry name" value="SPOB_a"/>
    <property type="match status" value="1"/>
</dbReference>
<evidence type="ECO:0000256" key="9">
    <source>
        <dbReference type="SAM" id="Phobius"/>
    </source>
</evidence>
<dbReference type="EC" id="2.7.13.3" evidence="2"/>
<keyword evidence="8" id="KW-0902">Two-component regulatory system</keyword>
<evidence type="ECO:0000256" key="3">
    <source>
        <dbReference type="ARBA" id="ARBA00022553"/>
    </source>
</evidence>
<reference evidence="11 12" key="1">
    <citation type="submission" date="2022-10" db="EMBL/GenBank/DDBJ databases">
        <title>Draft genome assembly of moderately radiation resistant bacterium Metabacillus halosaccharovorans.</title>
        <authorList>
            <person name="Pal S."/>
            <person name="Gopinathan A."/>
        </authorList>
    </citation>
    <scope>NUCLEOTIDE SEQUENCE [LARGE SCALE GENOMIC DNA]</scope>
    <source>
        <strain evidence="11 12">VITHBRA001</strain>
    </source>
</reference>
<evidence type="ECO:0000256" key="2">
    <source>
        <dbReference type="ARBA" id="ARBA00012438"/>
    </source>
</evidence>
<organism evidence="11 12">
    <name type="scientific">Metabacillus halosaccharovorans</name>
    <dbReference type="NCBI Taxonomy" id="930124"/>
    <lineage>
        <taxon>Bacteria</taxon>
        <taxon>Bacillati</taxon>
        <taxon>Bacillota</taxon>
        <taxon>Bacilli</taxon>
        <taxon>Bacillales</taxon>
        <taxon>Bacillaceae</taxon>
        <taxon>Metabacillus</taxon>
    </lineage>
</organism>
<evidence type="ECO:0000259" key="10">
    <source>
        <dbReference type="PROSITE" id="PS50109"/>
    </source>
</evidence>
<dbReference type="SMART" id="SM00387">
    <property type="entry name" value="HATPase_c"/>
    <property type="match status" value="1"/>
</dbReference>
<proteinExistence type="predicted"/>
<gene>
    <name evidence="11" type="ORF">OIH86_02920</name>
</gene>
<evidence type="ECO:0000256" key="5">
    <source>
        <dbReference type="ARBA" id="ARBA00022741"/>
    </source>
</evidence>
<feature type="transmembrane region" description="Helical" evidence="9">
    <location>
        <begin position="147"/>
        <end position="167"/>
    </location>
</feature>
<dbReference type="PROSITE" id="PS50109">
    <property type="entry name" value="HIS_KIN"/>
    <property type="match status" value="1"/>
</dbReference>
<dbReference type="RefSeq" id="WP_264141539.1">
    <property type="nucleotide sequence ID" value="NZ_JAOYEY010000021.1"/>
</dbReference>
<keyword evidence="9" id="KW-0812">Transmembrane</keyword>
<evidence type="ECO:0000256" key="7">
    <source>
        <dbReference type="ARBA" id="ARBA00022840"/>
    </source>
</evidence>
<dbReference type="Gene3D" id="3.30.565.10">
    <property type="entry name" value="Histidine kinase-like ATPase, C-terminal domain"/>
    <property type="match status" value="1"/>
</dbReference>
<keyword evidence="9" id="KW-0472">Membrane</keyword>
<sequence length="392" mass="44712">MAASIAKTIDTDAYERFLKKPERTKDYWKIRQSLYEAQKHTAALHVYTLSFQDAKSRPKVMIAGFPKDNQNYYTIGMDCLVPLDQIQQAFTNKPYVTGKIKDPHYGEYISAGVPIQNKQGETIGFLSIDIETTTLERIGATVIENSMPSFFISGLLVILLLMIFFIIQKWYKRELMNQIGETEETYHVEIHSLVQSVRSLRHDFANHIQVLNGLLKLGKQQEALDYSNLMREEAKVIYQLPSNAKNPALSVLSQIKTLKAQNHNIDIQFHISNSSFDSIQSIDLVKILSNLIDNAIDATCELPHDQRKIDVYCGDNNVEYLLHVTNTGPVIPAEEKEKIFIPGYSTKSKNAERKIRGQGLYIVKKIVETYHGEIHVESLDGKTYFEVKLPLK</sequence>
<keyword evidence="4" id="KW-0808">Transferase</keyword>
<evidence type="ECO:0000313" key="11">
    <source>
        <dbReference type="EMBL" id="MCV9884596.1"/>
    </source>
</evidence>
<dbReference type="SUPFAM" id="SSF55890">
    <property type="entry name" value="Sporulation response regulatory protein Spo0B"/>
    <property type="match status" value="1"/>
</dbReference>
<comment type="catalytic activity">
    <reaction evidence="1">
        <text>ATP + protein L-histidine = ADP + protein N-phospho-L-histidine.</text>
        <dbReference type="EC" id="2.7.13.3"/>
    </reaction>
</comment>
<evidence type="ECO:0000256" key="4">
    <source>
        <dbReference type="ARBA" id="ARBA00022679"/>
    </source>
</evidence>
<dbReference type="PANTHER" id="PTHR40448:SF1">
    <property type="entry name" value="TWO-COMPONENT SENSOR HISTIDINE KINASE"/>
    <property type="match status" value="1"/>
</dbReference>
<evidence type="ECO:0000256" key="1">
    <source>
        <dbReference type="ARBA" id="ARBA00000085"/>
    </source>
</evidence>
<dbReference type="SUPFAM" id="SSF55874">
    <property type="entry name" value="ATPase domain of HSP90 chaperone/DNA topoisomerase II/histidine kinase"/>
    <property type="match status" value="1"/>
</dbReference>